<dbReference type="InterPro" id="IPR029063">
    <property type="entry name" value="SAM-dependent_MTases_sf"/>
</dbReference>
<comment type="caution">
    <text evidence="1">The sequence shown here is derived from an EMBL/GenBank/DDBJ whole genome shotgun (WGS) entry which is preliminary data.</text>
</comment>
<dbReference type="Gene3D" id="3.40.50.150">
    <property type="entry name" value="Vaccinia Virus protein VP39"/>
    <property type="match status" value="1"/>
</dbReference>
<keyword evidence="2" id="KW-1185">Reference proteome</keyword>
<protein>
    <submittedName>
        <fullName evidence="1">Restriction endonuclease subunit M</fullName>
    </submittedName>
</protein>
<sequence>MTQQIKSKKRVADHGEVFTRPEEVNAMLDLVKNETLRLDASFLEPACGDGNFLIEILKRKLVVADVQSCFFLPQKGKKQIIVGKKRSNERSQRRYELNVVQAVASIYGIELLKDNVEACRKRLADYVEQTIRQTIPAIDEAHLSKIMATVIRILQVNIVHGNALTMTFAQDETDTSDPKMLKFYQWKSGVYPNRFFFQWQAYEYQHLVEHDRSFGYRILDQDKIYFLDIPNEKRIY</sequence>
<gene>
    <name evidence="1" type="ORF">CVP05_05015</name>
</gene>
<dbReference type="GO" id="GO:0004519">
    <property type="term" value="F:endonuclease activity"/>
    <property type="evidence" value="ECO:0007669"/>
    <property type="project" value="UniProtKB-KW"/>
</dbReference>
<organism evidence="1 2">
    <name type="scientific">Conservatibacter flavescens</name>
    <dbReference type="NCBI Taxonomy" id="28161"/>
    <lineage>
        <taxon>Bacteria</taxon>
        <taxon>Pseudomonadati</taxon>
        <taxon>Pseudomonadota</taxon>
        <taxon>Gammaproteobacteria</taxon>
        <taxon>Pasteurellales</taxon>
        <taxon>Pasteurellaceae</taxon>
        <taxon>Conservatibacter</taxon>
    </lineage>
</organism>
<reference evidence="1 2" key="1">
    <citation type="submission" date="2017-11" db="EMBL/GenBank/DDBJ databases">
        <title>Reclassification of Bisgaard taxon 7 as Conservatibacter flavescens gen. nov., sp. nov.</title>
        <authorList>
            <person name="Christensen H."/>
        </authorList>
    </citation>
    <scope>NUCLEOTIDE SEQUENCE [LARGE SCALE GENOMIC DNA]</scope>
    <source>
        <strain evidence="1 2">7_4</strain>
    </source>
</reference>
<keyword evidence="1" id="KW-0255">Endonuclease</keyword>
<accession>A0A2M8S3J0</accession>
<dbReference type="AlphaFoldDB" id="A0A2M8S3J0"/>
<dbReference type="SUPFAM" id="SSF53335">
    <property type="entry name" value="S-adenosyl-L-methionine-dependent methyltransferases"/>
    <property type="match status" value="1"/>
</dbReference>
<dbReference type="Proteomes" id="UP000229329">
    <property type="component" value="Unassembled WGS sequence"/>
</dbReference>
<dbReference type="OrthoDB" id="9782445at2"/>
<name>A0A2M8S3J0_9PAST</name>
<keyword evidence="1" id="KW-0540">Nuclease</keyword>
<keyword evidence="1" id="KW-0378">Hydrolase</keyword>
<proteinExistence type="predicted"/>
<evidence type="ECO:0000313" key="1">
    <source>
        <dbReference type="EMBL" id="PJG85715.1"/>
    </source>
</evidence>
<dbReference type="EMBL" id="PHHA01000008">
    <property type="protein sequence ID" value="PJG85715.1"/>
    <property type="molecule type" value="Genomic_DNA"/>
</dbReference>
<evidence type="ECO:0000313" key="2">
    <source>
        <dbReference type="Proteomes" id="UP000229329"/>
    </source>
</evidence>
<dbReference type="RefSeq" id="WP_100288486.1">
    <property type="nucleotide sequence ID" value="NZ_PHHA01000008.1"/>
</dbReference>